<accession>A0A9J5YKS9</accession>
<protein>
    <submittedName>
        <fullName evidence="1">Uncharacterized protein</fullName>
    </submittedName>
</protein>
<name>A0A9J5YKS9_SOLCO</name>
<sequence>MVYSITWTTGRLGTRGRSVRKTIRRLWPHFNNNMSIIAGNGLKTDLRNEVWIGEDSLRNSFSHLYTLSTQECLRSQAWSRRMGPCF</sequence>
<proteinExistence type="predicted"/>
<evidence type="ECO:0000313" key="1">
    <source>
        <dbReference type="EMBL" id="KAG5599566.1"/>
    </source>
</evidence>
<reference evidence="1 2" key="1">
    <citation type="submission" date="2020-09" db="EMBL/GenBank/DDBJ databases">
        <title>De no assembly of potato wild relative species, Solanum commersonii.</title>
        <authorList>
            <person name="Cho K."/>
        </authorList>
    </citation>
    <scope>NUCLEOTIDE SEQUENCE [LARGE SCALE GENOMIC DNA]</scope>
    <source>
        <strain evidence="1">LZ3.2</strain>
        <tissue evidence="1">Leaf</tissue>
    </source>
</reference>
<keyword evidence="2" id="KW-1185">Reference proteome</keyword>
<dbReference type="EMBL" id="JACXVP010000006">
    <property type="protein sequence ID" value="KAG5599566.1"/>
    <property type="molecule type" value="Genomic_DNA"/>
</dbReference>
<organism evidence="1 2">
    <name type="scientific">Solanum commersonii</name>
    <name type="common">Commerson's wild potato</name>
    <name type="synonym">Commerson's nightshade</name>
    <dbReference type="NCBI Taxonomy" id="4109"/>
    <lineage>
        <taxon>Eukaryota</taxon>
        <taxon>Viridiplantae</taxon>
        <taxon>Streptophyta</taxon>
        <taxon>Embryophyta</taxon>
        <taxon>Tracheophyta</taxon>
        <taxon>Spermatophyta</taxon>
        <taxon>Magnoliopsida</taxon>
        <taxon>eudicotyledons</taxon>
        <taxon>Gunneridae</taxon>
        <taxon>Pentapetalae</taxon>
        <taxon>asterids</taxon>
        <taxon>lamiids</taxon>
        <taxon>Solanales</taxon>
        <taxon>Solanaceae</taxon>
        <taxon>Solanoideae</taxon>
        <taxon>Solaneae</taxon>
        <taxon>Solanum</taxon>
    </lineage>
</organism>
<gene>
    <name evidence="1" type="ORF">H5410_030936</name>
</gene>
<evidence type="ECO:0000313" key="2">
    <source>
        <dbReference type="Proteomes" id="UP000824120"/>
    </source>
</evidence>
<dbReference type="Proteomes" id="UP000824120">
    <property type="component" value="Chromosome 6"/>
</dbReference>
<comment type="caution">
    <text evidence="1">The sequence shown here is derived from an EMBL/GenBank/DDBJ whole genome shotgun (WGS) entry which is preliminary data.</text>
</comment>
<dbReference type="AlphaFoldDB" id="A0A9J5YKS9"/>